<comment type="caution">
    <text evidence="2">The sequence shown here is derived from an EMBL/GenBank/DDBJ whole genome shotgun (WGS) entry which is preliminary data.</text>
</comment>
<dbReference type="InterPro" id="IPR045372">
    <property type="entry name" value="YidB"/>
</dbReference>
<organism evidence="2 3">
    <name type="scientific">Streptomyces smaragdinus</name>
    <dbReference type="NCBI Taxonomy" id="2585196"/>
    <lineage>
        <taxon>Bacteria</taxon>
        <taxon>Bacillati</taxon>
        <taxon>Actinomycetota</taxon>
        <taxon>Actinomycetes</taxon>
        <taxon>Kitasatosporales</taxon>
        <taxon>Streptomycetaceae</taxon>
        <taxon>Streptomyces</taxon>
    </lineage>
</organism>
<dbReference type="Gene3D" id="1.10.10.690">
    <property type="entry name" value="YidB-like"/>
    <property type="match status" value="1"/>
</dbReference>
<evidence type="ECO:0000256" key="1">
    <source>
        <dbReference type="SAM" id="MobiDB-lite"/>
    </source>
</evidence>
<name>A0A7K0CI48_9ACTN</name>
<dbReference type="SUPFAM" id="SSF140804">
    <property type="entry name" value="YidB-like"/>
    <property type="match status" value="1"/>
</dbReference>
<evidence type="ECO:0000313" key="3">
    <source>
        <dbReference type="Proteomes" id="UP000466345"/>
    </source>
</evidence>
<reference evidence="2 3" key="1">
    <citation type="submission" date="2019-10" db="EMBL/GenBank/DDBJ databases">
        <title>Streptomyces smaragdinus sp. nov. and Streptomyces fabii sp. nov., isolated from the gut of fungus growing-termite Macrotermes natalensis.</title>
        <authorList>
            <person name="Schwitalla J."/>
            <person name="Benndorf R."/>
            <person name="Martin K."/>
            <person name="De Beer W."/>
            <person name="Kaster A.-K."/>
            <person name="Vollmers J."/>
            <person name="Poulsen M."/>
            <person name="Beemelmanns C."/>
        </authorList>
    </citation>
    <scope>NUCLEOTIDE SEQUENCE [LARGE SCALE GENOMIC DNA]</scope>
    <source>
        <strain evidence="2 3">RB5</strain>
    </source>
</reference>
<evidence type="ECO:0000313" key="2">
    <source>
        <dbReference type="EMBL" id="MQY13155.1"/>
    </source>
</evidence>
<proteinExistence type="predicted"/>
<dbReference type="InterPro" id="IPR027405">
    <property type="entry name" value="YidB-like"/>
</dbReference>
<feature type="compositionally biased region" description="Gly residues" evidence="1">
    <location>
        <begin position="1"/>
        <end position="26"/>
    </location>
</feature>
<dbReference type="Proteomes" id="UP000466345">
    <property type="component" value="Unassembled WGS sequence"/>
</dbReference>
<accession>A0A7K0CI48</accession>
<dbReference type="EMBL" id="WEGJ01000011">
    <property type="protein sequence ID" value="MQY13155.1"/>
    <property type="molecule type" value="Genomic_DNA"/>
</dbReference>
<feature type="region of interest" description="Disordered" evidence="1">
    <location>
        <begin position="1"/>
        <end position="58"/>
    </location>
</feature>
<keyword evidence="3" id="KW-1185">Reference proteome</keyword>
<evidence type="ECO:0008006" key="4">
    <source>
        <dbReference type="Google" id="ProtNLM"/>
    </source>
</evidence>
<gene>
    <name evidence="2" type="ORF">SRB5_32980</name>
</gene>
<dbReference type="AlphaFoldDB" id="A0A7K0CI48"/>
<protein>
    <recommendedName>
        <fullName evidence="4">DUF937 domain-containing protein</fullName>
    </recommendedName>
</protein>
<dbReference type="Pfam" id="PF20159">
    <property type="entry name" value="YidB"/>
    <property type="match status" value="1"/>
</dbReference>
<sequence>MLGSILGGLGGGGGAGKSAQGGGGNPLGQLFDMISGDKAQPEVKEAAKSWVSTGENKSVTADQLSKVLPNDAVHEAAQAHGLSDDQALNQLSRSIPEVVNEATPNGSVQDFDSVVDRLQGYGGGQKAA</sequence>